<protein>
    <submittedName>
        <fullName evidence="2">Uncharacterized protein</fullName>
    </submittedName>
</protein>
<dbReference type="RefSeq" id="WP_119543472.1">
    <property type="nucleotide sequence ID" value="NZ_CM125968.1"/>
</dbReference>
<evidence type="ECO:0000313" key="2">
    <source>
        <dbReference type="EMBL" id="MBN8250296.1"/>
    </source>
</evidence>
<dbReference type="Proteomes" id="UP000664578">
    <property type="component" value="Unassembled WGS sequence"/>
</dbReference>
<organism evidence="2 3">
    <name type="scientific">Priestia flexa</name>
    <dbReference type="NCBI Taxonomy" id="86664"/>
    <lineage>
        <taxon>Bacteria</taxon>
        <taxon>Bacillati</taxon>
        <taxon>Bacillota</taxon>
        <taxon>Bacilli</taxon>
        <taxon>Bacillales</taxon>
        <taxon>Bacillaceae</taxon>
        <taxon>Priestia</taxon>
    </lineage>
</organism>
<reference evidence="2" key="1">
    <citation type="submission" date="2020-12" db="EMBL/GenBank/DDBJ databases">
        <title>PHA producing bacteria isolated from mangrove.</title>
        <authorList>
            <person name="Zheng W."/>
            <person name="Yu S."/>
            <person name="Huang Y."/>
        </authorList>
    </citation>
    <scope>NUCLEOTIDE SEQUENCE</scope>
    <source>
        <strain evidence="2">GN22-4</strain>
    </source>
</reference>
<proteinExistence type="predicted"/>
<dbReference type="AlphaFoldDB" id="A0A8I1SMC4"/>
<comment type="caution">
    <text evidence="2">The sequence shown here is derived from an EMBL/GenBank/DDBJ whole genome shotgun (WGS) entry which is preliminary data.</text>
</comment>
<accession>A0A8I1SMC4</accession>
<keyword evidence="1" id="KW-1133">Transmembrane helix</keyword>
<sequence>MTTTMLLLIALISTGIWYEVSRETMKSSKEINNYKLITLLSAGTLLAIPLTISLFHNLPFH</sequence>
<dbReference type="GeneID" id="93683601"/>
<gene>
    <name evidence="2" type="ORF">JF537_01725</name>
</gene>
<keyword evidence="1" id="KW-0472">Membrane</keyword>
<keyword evidence="1" id="KW-0812">Transmembrane</keyword>
<name>A0A8I1SMC4_9BACI</name>
<evidence type="ECO:0000313" key="3">
    <source>
        <dbReference type="Proteomes" id="UP000664578"/>
    </source>
</evidence>
<feature type="transmembrane region" description="Helical" evidence="1">
    <location>
        <begin position="38"/>
        <end position="58"/>
    </location>
</feature>
<evidence type="ECO:0000256" key="1">
    <source>
        <dbReference type="SAM" id="Phobius"/>
    </source>
</evidence>
<dbReference type="EMBL" id="JAEMWV010000001">
    <property type="protein sequence ID" value="MBN8250296.1"/>
    <property type="molecule type" value="Genomic_DNA"/>
</dbReference>